<organism evidence="2 3">
    <name type="scientific">Litorivivens lipolytica</name>
    <dbReference type="NCBI Taxonomy" id="1524264"/>
    <lineage>
        <taxon>Bacteria</taxon>
        <taxon>Pseudomonadati</taxon>
        <taxon>Pseudomonadota</taxon>
        <taxon>Gammaproteobacteria</taxon>
        <taxon>Litorivivens</taxon>
    </lineage>
</organism>
<dbReference type="EMBL" id="JACHWY010000001">
    <property type="protein sequence ID" value="MBB3047003.1"/>
    <property type="molecule type" value="Genomic_DNA"/>
</dbReference>
<dbReference type="PANTHER" id="PTHR48079:SF6">
    <property type="entry name" value="NAD(P)-BINDING DOMAIN-CONTAINING PROTEIN-RELATED"/>
    <property type="match status" value="1"/>
</dbReference>
<sequence length="341" mass="36708">MRILVTGATGFVGSHAALALREAGHDVRLLLRNPSKLEQILALHDIASTAPFTDIVVGDVTDAELVAKALKDCDGVIHTAAFVSTKKKDADKVISTNVGGTRNVIGQGCELGLKHLIHISSVAAIYAPDHPILTGEEPPAGSESAYGHSKAECERYVRGLQDAGYPVSILYPASIIGPHDPGLSEPMNALRIFCSRMGVVTSSGNQFVDVRDIATACVAIIEKIKQPERIPLGGHYYPWKELINTLYDLTGRRVPYAPIPGPLLRAMGVAGDGVVALTGADIPITSEGMQYATRWVRTDDSKYEQLLGLTFRDHRETLADSLRSLQRAGHIKQKHLGKLAL</sequence>
<dbReference type="RefSeq" id="WP_183409651.1">
    <property type="nucleotide sequence ID" value="NZ_JACHWY010000001.1"/>
</dbReference>
<dbReference type="Proteomes" id="UP000537130">
    <property type="component" value="Unassembled WGS sequence"/>
</dbReference>
<evidence type="ECO:0000313" key="3">
    <source>
        <dbReference type="Proteomes" id="UP000537130"/>
    </source>
</evidence>
<dbReference type="Gene3D" id="3.40.50.720">
    <property type="entry name" value="NAD(P)-binding Rossmann-like Domain"/>
    <property type="match status" value="1"/>
</dbReference>
<dbReference type="InterPro" id="IPR001509">
    <property type="entry name" value="Epimerase_deHydtase"/>
</dbReference>
<dbReference type="GO" id="GO:0005737">
    <property type="term" value="C:cytoplasm"/>
    <property type="evidence" value="ECO:0007669"/>
    <property type="project" value="TreeGrafter"/>
</dbReference>
<protein>
    <submittedName>
        <fullName evidence="2">Nucleoside-diphosphate-sugar epimerase</fullName>
    </submittedName>
</protein>
<feature type="domain" description="NAD-dependent epimerase/dehydratase" evidence="1">
    <location>
        <begin position="3"/>
        <end position="230"/>
    </location>
</feature>
<name>A0A7W4W3X5_9GAMM</name>
<dbReference type="InterPro" id="IPR036291">
    <property type="entry name" value="NAD(P)-bd_dom_sf"/>
</dbReference>
<dbReference type="AlphaFoldDB" id="A0A7W4W3X5"/>
<dbReference type="SUPFAM" id="SSF51735">
    <property type="entry name" value="NAD(P)-binding Rossmann-fold domains"/>
    <property type="match status" value="1"/>
</dbReference>
<gene>
    <name evidence="2" type="ORF">FHR99_001239</name>
</gene>
<evidence type="ECO:0000313" key="2">
    <source>
        <dbReference type="EMBL" id="MBB3047003.1"/>
    </source>
</evidence>
<dbReference type="GO" id="GO:0004029">
    <property type="term" value="F:aldehyde dehydrogenase (NAD+) activity"/>
    <property type="evidence" value="ECO:0007669"/>
    <property type="project" value="TreeGrafter"/>
</dbReference>
<keyword evidence="3" id="KW-1185">Reference proteome</keyword>
<dbReference type="PANTHER" id="PTHR48079">
    <property type="entry name" value="PROTEIN YEEZ"/>
    <property type="match status" value="1"/>
</dbReference>
<dbReference type="InterPro" id="IPR051783">
    <property type="entry name" value="NAD(P)-dependent_oxidoreduct"/>
</dbReference>
<evidence type="ECO:0000259" key="1">
    <source>
        <dbReference type="Pfam" id="PF01370"/>
    </source>
</evidence>
<dbReference type="Pfam" id="PF01370">
    <property type="entry name" value="Epimerase"/>
    <property type="match status" value="1"/>
</dbReference>
<proteinExistence type="predicted"/>
<comment type="caution">
    <text evidence="2">The sequence shown here is derived from an EMBL/GenBank/DDBJ whole genome shotgun (WGS) entry which is preliminary data.</text>
</comment>
<reference evidence="2 3" key="1">
    <citation type="submission" date="2020-08" db="EMBL/GenBank/DDBJ databases">
        <title>Genomic Encyclopedia of Type Strains, Phase III (KMG-III): the genomes of soil and plant-associated and newly described type strains.</title>
        <authorList>
            <person name="Whitman W."/>
        </authorList>
    </citation>
    <scope>NUCLEOTIDE SEQUENCE [LARGE SCALE GENOMIC DNA]</scope>
    <source>
        <strain evidence="2 3">CECT 8654</strain>
    </source>
</reference>
<accession>A0A7W4W3X5</accession>